<reference evidence="1 2" key="1">
    <citation type="submission" date="2019-08" db="EMBL/GenBank/DDBJ databases">
        <title>Actinomadura sp. nov. CYP1-5 isolated from mountain soil.</title>
        <authorList>
            <person name="Songsumanus A."/>
            <person name="Kuncharoen N."/>
            <person name="Kudo T."/>
            <person name="Yuki M."/>
            <person name="Igarashi Y."/>
            <person name="Tanasupawat S."/>
        </authorList>
    </citation>
    <scope>NUCLEOTIDE SEQUENCE [LARGE SCALE GENOMIC DNA]</scope>
    <source>
        <strain evidence="1 2">GKU157</strain>
    </source>
</reference>
<dbReference type="RefSeq" id="WP_148354839.1">
    <property type="nucleotide sequence ID" value="NZ_JBHSBF010000002.1"/>
</dbReference>
<evidence type="ECO:0000313" key="2">
    <source>
        <dbReference type="Proteomes" id="UP000322634"/>
    </source>
</evidence>
<sequence length="151" mass="15730">MKLADLRALPVGAPLLAGLAAEPVVLAGFTPPGPGRRYTTARILTVLGDERDVQPRLLAPAPPASRPDTVVVRPDLAGHTITVERITARIWPRLGVGRGAVGQFAVIERRDGHLGKVCCIASDLWGGGSIETAADSYARDYGATYVPAGGA</sequence>
<dbReference type="AlphaFoldDB" id="A0A5D0TR09"/>
<comment type="caution">
    <text evidence="1">The sequence shown here is derived from an EMBL/GenBank/DDBJ whole genome shotgun (WGS) entry which is preliminary data.</text>
</comment>
<protein>
    <submittedName>
        <fullName evidence="1">Uncharacterized protein</fullName>
    </submittedName>
</protein>
<proteinExistence type="predicted"/>
<accession>A0A5D0TR09</accession>
<evidence type="ECO:0000313" key="1">
    <source>
        <dbReference type="EMBL" id="TYC08568.1"/>
    </source>
</evidence>
<dbReference type="Proteomes" id="UP000322634">
    <property type="component" value="Unassembled WGS sequence"/>
</dbReference>
<name>A0A5D0TR09_9ACTN</name>
<dbReference type="EMBL" id="VSFF01000016">
    <property type="protein sequence ID" value="TYC08568.1"/>
    <property type="molecule type" value="Genomic_DNA"/>
</dbReference>
<organism evidence="1 2">
    <name type="scientific">Actinomadura syzygii</name>
    <dbReference type="NCBI Taxonomy" id="1427538"/>
    <lineage>
        <taxon>Bacteria</taxon>
        <taxon>Bacillati</taxon>
        <taxon>Actinomycetota</taxon>
        <taxon>Actinomycetes</taxon>
        <taxon>Streptosporangiales</taxon>
        <taxon>Thermomonosporaceae</taxon>
        <taxon>Actinomadura</taxon>
    </lineage>
</organism>
<keyword evidence="2" id="KW-1185">Reference proteome</keyword>
<dbReference type="OrthoDB" id="3483643at2"/>
<gene>
    <name evidence="1" type="ORF">FXF65_37370</name>
</gene>